<name>A0A1N6HDA3_9BURK</name>
<dbReference type="CDD" id="cd04301">
    <property type="entry name" value="NAT_SF"/>
    <property type="match status" value="1"/>
</dbReference>
<reference evidence="4 5" key="1">
    <citation type="submission" date="2016-11" db="EMBL/GenBank/DDBJ databases">
        <authorList>
            <person name="Jaros S."/>
            <person name="Januszkiewicz K."/>
            <person name="Wedrychowicz H."/>
        </authorList>
    </citation>
    <scope>NUCLEOTIDE SEQUENCE [LARGE SCALE GENOMIC DNA]</scope>
    <source>
        <strain evidence="4 5">GAS86</strain>
    </source>
</reference>
<dbReference type="InterPro" id="IPR016181">
    <property type="entry name" value="Acyl_CoA_acyltransferase"/>
</dbReference>
<dbReference type="InterPro" id="IPR050832">
    <property type="entry name" value="Bact_Acetyltransf"/>
</dbReference>
<gene>
    <name evidence="4" type="ORF">SAMN05444168_3193</name>
</gene>
<dbReference type="EMBL" id="FSRM01000001">
    <property type="protein sequence ID" value="SIO17821.1"/>
    <property type="molecule type" value="Genomic_DNA"/>
</dbReference>
<dbReference type="PANTHER" id="PTHR43877">
    <property type="entry name" value="AMINOALKYLPHOSPHONATE N-ACETYLTRANSFERASE-RELATED-RELATED"/>
    <property type="match status" value="1"/>
</dbReference>
<keyword evidence="2" id="KW-0012">Acyltransferase</keyword>
<dbReference type="Pfam" id="PF00583">
    <property type="entry name" value="Acetyltransf_1"/>
    <property type="match status" value="1"/>
</dbReference>
<keyword evidence="1 4" id="KW-0808">Transferase</keyword>
<dbReference type="SUPFAM" id="SSF55729">
    <property type="entry name" value="Acyl-CoA N-acyltransferases (Nat)"/>
    <property type="match status" value="1"/>
</dbReference>
<organism evidence="4 5">
    <name type="scientific">Paraburkholderia phenazinium</name>
    <dbReference type="NCBI Taxonomy" id="60549"/>
    <lineage>
        <taxon>Bacteria</taxon>
        <taxon>Pseudomonadati</taxon>
        <taxon>Pseudomonadota</taxon>
        <taxon>Betaproteobacteria</taxon>
        <taxon>Burkholderiales</taxon>
        <taxon>Burkholderiaceae</taxon>
        <taxon>Paraburkholderia</taxon>
    </lineage>
</organism>
<dbReference type="InterPro" id="IPR000182">
    <property type="entry name" value="GNAT_dom"/>
</dbReference>
<dbReference type="Gene3D" id="3.40.630.30">
    <property type="match status" value="1"/>
</dbReference>
<evidence type="ECO:0000256" key="2">
    <source>
        <dbReference type="ARBA" id="ARBA00023315"/>
    </source>
</evidence>
<dbReference type="RefSeq" id="WP_074265122.1">
    <property type="nucleotide sequence ID" value="NZ_FSRM01000001.1"/>
</dbReference>
<accession>A0A1N6HDA3</accession>
<protein>
    <submittedName>
        <fullName evidence="4">Putative acetyltransferase</fullName>
    </submittedName>
</protein>
<dbReference type="PROSITE" id="PS51186">
    <property type="entry name" value="GNAT"/>
    <property type="match status" value="1"/>
</dbReference>
<evidence type="ECO:0000259" key="3">
    <source>
        <dbReference type="PROSITE" id="PS51186"/>
    </source>
</evidence>
<dbReference type="OrthoDB" id="336415at2"/>
<feature type="domain" description="N-acetyltransferase" evidence="3">
    <location>
        <begin position="14"/>
        <end position="173"/>
    </location>
</feature>
<dbReference type="Proteomes" id="UP000184693">
    <property type="component" value="Unassembled WGS sequence"/>
</dbReference>
<evidence type="ECO:0000313" key="5">
    <source>
        <dbReference type="Proteomes" id="UP000184693"/>
    </source>
</evidence>
<proteinExistence type="predicted"/>
<dbReference type="GO" id="GO:0016747">
    <property type="term" value="F:acyltransferase activity, transferring groups other than amino-acyl groups"/>
    <property type="evidence" value="ECO:0007669"/>
    <property type="project" value="InterPro"/>
</dbReference>
<evidence type="ECO:0000256" key="1">
    <source>
        <dbReference type="ARBA" id="ARBA00022679"/>
    </source>
</evidence>
<dbReference type="AlphaFoldDB" id="A0A1N6HDA3"/>
<sequence length="190" mass="21077">MDKNAPAKSLPEAFTLRALRVADAAQFHALELQPAMLRGHPHPPYPTLEKTREGIEKIALPEVAIAAMVGDILVGFGRLVPGKLRRAHAGMIGLGVHEAWHGRGVGNALVAEMLDLADNWLGLRRVELYVFTDNGPAIALYRKYGFEVEALHRGASLRDGVLIDCYFMARLREPMPFATDHNNEHEQREV</sequence>
<evidence type="ECO:0000313" key="4">
    <source>
        <dbReference type="EMBL" id="SIO17821.1"/>
    </source>
</evidence>